<dbReference type="PANTHER" id="PTHR10285">
    <property type="entry name" value="URIDINE KINASE"/>
    <property type="match status" value="1"/>
</dbReference>
<protein>
    <submittedName>
        <fullName evidence="2">Kinase</fullName>
    </submittedName>
</protein>
<accession>A0ABW2RJD1</accession>
<dbReference type="GO" id="GO:0016301">
    <property type="term" value="F:kinase activity"/>
    <property type="evidence" value="ECO:0007669"/>
    <property type="project" value="UniProtKB-KW"/>
</dbReference>
<dbReference type="Pfam" id="PF00485">
    <property type="entry name" value="PRK"/>
    <property type="match status" value="1"/>
</dbReference>
<sequence>MEDNLSVLLTFIPKIEKGNRFVLGIDGLSRSGKTTLANKLSQVLQEKKIQVCVFHMDDYIVEREKRYNTGHEEWFEYYHLQWDVEWLKDHLFKKLKVSNQLNLSIYDDATDTHSTQKIKIPDTCVIIIEGIFLQRREWRGFYDCLVYLDCPRNKRFLRERDSTQKNIEKFRNRYWKAEDYYLKTEAPTEQVHLVLKN</sequence>
<dbReference type="RefSeq" id="WP_379864358.1">
    <property type="nucleotide sequence ID" value="NZ_JBHTBW010000020.1"/>
</dbReference>
<proteinExistence type="predicted"/>
<organism evidence="2 3">
    <name type="scientific">Laceyella putida</name>
    <dbReference type="NCBI Taxonomy" id="110101"/>
    <lineage>
        <taxon>Bacteria</taxon>
        <taxon>Bacillati</taxon>
        <taxon>Bacillota</taxon>
        <taxon>Bacilli</taxon>
        <taxon>Bacillales</taxon>
        <taxon>Thermoactinomycetaceae</taxon>
        <taxon>Laceyella</taxon>
    </lineage>
</organism>
<dbReference type="InterPro" id="IPR006083">
    <property type="entry name" value="PRK/URK"/>
</dbReference>
<keyword evidence="3" id="KW-1185">Reference proteome</keyword>
<dbReference type="SUPFAM" id="SSF52540">
    <property type="entry name" value="P-loop containing nucleoside triphosphate hydrolases"/>
    <property type="match status" value="1"/>
</dbReference>
<keyword evidence="2" id="KW-0808">Transferase</keyword>
<dbReference type="InterPro" id="IPR027417">
    <property type="entry name" value="P-loop_NTPase"/>
</dbReference>
<dbReference type="Gene3D" id="3.40.50.300">
    <property type="entry name" value="P-loop containing nucleotide triphosphate hydrolases"/>
    <property type="match status" value="1"/>
</dbReference>
<reference evidence="3" key="1">
    <citation type="journal article" date="2019" name="Int. J. Syst. Evol. Microbiol.">
        <title>The Global Catalogue of Microorganisms (GCM) 10K type strain sequencing project: providing services to taxonomists for standard genome sequencing and annotation.</title>
        <authorList>
            <consortium name="The Broad Institute Genomics Platform"/>
            <consortium name="The Broad Institute Genome Sequencing Center for Infectious Disease"/>
            <person name="Wu L."/>
            <person name="Ma J."/>
        </authorList>
    </citation>
    <scope>NUCLEOTIDE SEQUENCE [LARGE SCALE GENOMIC DNA]</scope>
    <source>
        <strain evidence="3">CGMCC 1.12942</strain>
    </source>
</reference>
<gene>
    <name evidence="2" type="ORF">ACFQNG_07830</name>
</gene>
<evidence type="ECO:0000259" key="1">
    <source>
        <dbReference type="Pfam" id="PF00485"/>
    </source>
</evidence>
<feature type="domain" description="Phosphoribulokinase/uridine kinase" evidence="1">
    <location>
        <begin position="22"/>
        <end position="158"/>
    </location>
</feature>
<name>A0ABW2RJD1_9BACL</name>
<evidence type="ECO:0000313" key="3">
    <source>
        <dbReference type="Proteomes" id="UP001596500"/>
    </source>
</evidence>
<dbReference type="EMBL" id="JBHTBW010000020">
    <property type="protein sequence ID" value="MFC7441063.1"/>
    <property type="molecule type" value="Genomic_DNA"/>
</dbReference>
<dbReference type="Proteomes" id="UP001596500">
    <property type="component" value="Unassembled WGS sequence"/>
</dbReference>
<dbReference type="NCBIfam" id="NF005807">
    <property type="entry name" value="PRK07667.1"/>
    <property type="match status" value="1"/>
</dbReference>
<keyword evidence="2" id="KW-0418">Kinase</keyword>
<evidence type="ECO:0000313" key="2">
    <source>
        <dbReference type="EMBL" id="MFC7441063.1"/>
    </source>
</evidence>
<comment type="caution">
    <text evidence="2">The sequence shown here is derived from an EMBL/GenBank/DDBJ whole genome shotgun (WGS) entry which is preliminary data.</text>
</comment>